<evidence type="ECO:0000313" key="2">
    <source>
        <dbReference type="Proteomes" id="UP001066276"/>
    </source>
</evidence>
<sequence>MKSGSKQILMDYLKGRIFFKDLERSWDKHGSLEDKLMRKVKPEMEIICRSSLFRGKGWGGGMGDLLYCGSCKAAHPVTLGPVAGARGLASGCSQGLECRPSWVLRPGPVAAGAYDLEREAARRRECWRRAWRRWEKLVSFCRMVRCPALWAGVRVRPRVVGGRRAIGKERHSRAGFGVVWTGDRERRAATPGPLS</sequence>
<protein>
    <submittedName>
        <fullName evidence="1">Uncharacterized protein</fullName>
    </submittedName>
</protein>
<accession>A0AAV7T093</accession>
<dbReference type="AlphaFoldDB" id="A0AAV7T093"/>
<evidence type="ECO:0000313" key="1">
    <source>
        <dbReference type="EMBL" id="KAJ1169671.1"/>
    </source>
</evidence>
<keyword evidence="2" id="KW-1185">Reference proteome</keyword>
<organism evidence="1 2">
    <name type="scientific">Pleurodeles waltl</name>
    <name type="common">Iberian ribbed newt</name>
    <dbReference type="NCBI Taxonomy" id="8319"/>
    <lineage>
        <taxon>Eukaryota</taxon>
        <taxon>Metazoa</taxon>
        <taxon>Chordata</taxon>
        <taxon>Craniata</taxon>
        <taxon>Vertebrata</taxon>
        <taxon>Euteleostomi</taxon>
        <taxon>Amphibia</taxon>
        <taxon>Batrachia</taxon>
        <taxon>Caudata</taxon>
        <taxon>Salamandroidea</taxon>
        <taxon>Salamandridae</taxon>
        <taxon>Pleurodelinae</taxon>
        <taxon>Pleurodeles</taxon>
    </lineage>
</organism>
<comment type="caution">
    <text evidence="1">The sequence shown here is derived from an EMBL/GenBank/DDBJ whole genome shotgun (WGS) entry which is preliminary data.</text>
</comment>
<name>A0AAV7T093_PLEWA</name>
<dbReference type="Proteomes" id="UP001066276">
    <property type="component" value="Chromosome 4_1"/>
</dbReference>
<dbReference type="EMBL" id="JANPWB010000007">
    <property type="protein sequence ID" value="KAJ1169671.1"/>
    <property type="molecule type" value="Genomic_DNA"/>
</dbReference>
<reference evidence="1" key="1">
    <citation type="journal article" date="2022" name="bioRxiv">
        <title>Sequencing and chromosome-scale assembly of the giantPleurodeles waltlgenome.</title>
        <authorList>
            <person name="Brown T."/>
            <person name="Elewa A."/>
            <person name="Iarovenko S."/>
            <person name="Subramanian E."/>
            <person name="Araus A.J."/>
            <person name="Petzold A."/>
            <person name="Susuki M."/>
            <person name="Suzuki K.-i.T."/>
            <person name="Hayashi T."/>
            <person name="Toyoda A."/>
            <person name="Oliveira C."/>
            <person name="Osipova E."/>
            <person name="Leigh N.D."/>
            <person name="Simon A."/>
            <person name="Yun M.H."/>
        </authorList>
    </citation>
    <scope>NUCLEOTIDE SEQUENCE</scope>
    <source>
        <strain evidence="1">20211129_DDA</strain>
        <tissue evidence="1">Liver</tissue>
    </source>
</reference>
<gene>
    <name evidence="1" type="ORF">NDU88_001562</name>
</gene>
<proteinExistence type="predicted"/>